<feature type="non-terminal residue" evidence="2">
    <location>
        <position position="117"/>
    </location>
</feature>
<feature type="signal peptide" evidence="1">
    <location>
        <begin position="1"/>
        <end position="20"/>
    </location>
</feature>
<accession>A0ABS8WW63</accession>
<comment type="caution">
    <text evidence="2">The sequence shown here is derived from an EMBL/GenBank/DDBJ whole genome shotgun (WGS) entry which is preliminary data.</text>
</comment>
<evidence type="ECO:0000256" key="1">
    <source>
        <dbReference type="SAM" id="SignalP"/>
    </source>
</evidence>
<name>A0ABS8WW63_DATST</name>
<sequence length="117" mass="13657">MKFRSFAITWLFSSLQASSANRCVKDRCQLLLVANKPLVGSRWYVFRHPIWKTGWIFSLAGFCSKFYLFFAALGCGPLEEASLQYEPHTEPRSFNMMRDKKEEYIYKWVKVKEAGAV</sequence>
<keyword evidence="3" id="KW-1185">Reference proteome</keyword>
<evidence type="ECO:0008006" key="4">
    <source>
        <dbReference type="Google" id="ProtNLM"/>
    </source>
</evidence>
<keyword evidence="1" id="KW-0732">Signal</keyword>
<dbReference type="Proteomes" id="UP000823775">
    <property type="component" value="Unassembled WGS sequence"/>
</dbReference>
<evidence type="ECO:0000313" key="2">
    <source>
        <dbReference type="EMBL" id="MCE3216448.1"/>
    </source>
</evidence>
<feature type="chain" id="PRO_5046821061" description="Secreted protein" evidence="1">
    <location>
        <begin position="21"/>
        <end position="117"/>
    </location>
</feature>
<organism evidence="2 3">
    <name type="scientific">Datura stramonium</name>
    <name type="common">Jimsonweed</name>
    <name type="synonym">Common thornapple</name>
    <dbReference type="NCBI Taxonomy" id="4076"/>
    <lineage>
        <taxon>Eukaryota</taxon>
        <taxon>Viridiplantae</taxon>
        <taxon>Streptophyta</taxon>
        <taxon>Embryophyta</taxon>
        <taxon>Tracheophyta</taxon>
        <taxon>Spermatophyta</taxon>
        <taxon>Magnoliopsida</taxon>
        <taxon>eudicotyledons</taxon>
        <taxon>Gunneridae</taxon>
        <taxon>Pentapetalae</taxon>
        <taxon>asterids</taxon>
        <taxon>lamiids</taxon>
        <taxon>Solanales</taxon>
        <taxon>Solanaceae</taxon>
        <taxon>Solanoideae</taxon>
        <taxon>Datureae</taxon>
        <taxon>Datura</taxon>
    </lineage>
</organism>
<gene>
    <name evidence="2" type="ORF">HAX54_006587</name>
</gene>
<reference evidence="2 3" key="1">
    <citation type="journal article" date="2021" name="BMC Genomics">
        <title>Datura genome reveals duplications of psychoactive alkaloid biosynthetic genes and high mutation rate following tissue culture.</title>
        <authorList>
            <person name="Rajewski A."/>
            <person name="Carter-House D."/>
            <person name="Stajich J."/>
            <person name="Litt A."/>
        </authorList>
    </citation>
    <scope>NUCLEOTIDE SEQUENCE [LARGE SCALE GENOMIC DNA]</scope>
    <source>
        <strain evidence="2">AR-01</strain>
    </source>
</reference>
<proteinExistence type="predicted"/>
<evidence type="ECO:0000313" key="3">
    <source>
        <dbReference type="Proteomes" id="UP000823775"/>
    </source>
</evidence>
<dbReference type="EMBL" id="JACEIK010013319">
    <property type="protein sequence ID" value="MCE3216448.1"/>
    <property type="molecule type" value="Genomic_DNA"/>
</dbReference>
<protein>
    <recommendedName>
        <fullName evidence="4">Secreted protein</fullName>
    </recommendedName>
</protein>